<dbReference type="PANTHER" id="PTHR12260">
    <property type="entry name" value="DAMAGE-CONTROL PHOSPHATASE ARMT1"/>
    <property type="match status" value="1"/>
</dbReference>
<evidence type="ECO:0000256" key="2">
    <source>
        <dbReference type="ARBA" id="ARBA00001326"/>
    </source>
</evidence>
<evidence type="ECO:0000259" key="14">
    <source>
        <dbReference type="Pfam" id="PF01937"/>
    </source>
</evidence>
<comment type="catalytic activity">
    <reaction evidence="2 13">
        <text>beta-D-fructose 1-phosphate + H2O = D-fructose + phosphate</text>
        <dbReference type="Rhea" id="RHEA:35603"/>
        <dbReference type="ChEBI" id="CHEBI:15377"/>
        <dbReference type="ChEBI" id="CHEBI:37721"/>
        <dbReference type="ChEBI" id="CHEBI:43474"/>
        <dbReference type="ChEBI" id="CHEBI:138881"/>
    </reaction>
</comment>
<dbReference type="Pfam" id="PF01937">
    <property type="entry name" value="ARMT1-like_dom"/>
    <property type="match status" value="1"/>
</dbReference>
<evidence type="ECO:0000256" key="4">
    <source>
        <dbReference type="ARBA" id="ARBA00022596"/>
    </source>
</evidence>
<dbReference type="InterPro" id="IPR039763">
    <property type="entry name" value="ARMT1"/>
</dbReference>
<evidence type="ECO:0000256" key="12">
    <source>
        <dbReference type="ARBA" id="ARBA00048809"/>
    </source>
</evidence>
<dbReference type="GO" id="GO:0103026">
    <property type="term" value="F:fructose-1-phosphatase activity"/>
    <property type="evidence" value="ECO:0007669"/>
    <property type="project" value="RHEA"/>
</dbReference>
<dbReference type="Proteomes" id="UP000277300">
    <property type="component" value="Unassembled WGS sequence"/>
</dbReference>
<dbReference type="GO" id="GO:0046872">
    <property type="term" value="F:metal ion binding"/>
    <property type="evidence" value="ECO:0007669"/>
    <property type="project" value="UniProtKB-UniRule"/>
</dbReference>
<keyword evidence="7" id="KW-0949">S-adenosyl-L-methionine</keyword>
<evidence type="ECO:0000256" key="8">
    <source>
        <dbReference type="ARBA" id="ARBA00022723"/>
    </source>
</evidence>
<dbReference type="EC" id="3.1.3.-" evidence="13"/>
<dbReference type="GO" id="GO:0006974">
    <property type="term" value="P:DNA damage response"/>
    <property type="evidence" value="ECO:0007669"/>
    <property type="project" value="TreeGrafter"/>
</dbReference>
<keyword evidence="4" id="KW-0533">Nickel</keyword>
<evidence type="ECO:0000256" key="10">
    <source>
        <dbReference type="ARBA" id="ARBA00023211"/>
    </source>
</evidence>
<evidence type="ECO:0000256" key="11">
    <source>
        <dbReference type="ARBA" id="ARBA00045980"/>
    </source>
</evidence>
<comment type="catalytic activity">
    <reaction evidence="12 13">
        <text>beta-D-fructose 6-phosphate = dihydroxyacetone + D-glyceraldehyde 3-phosphate</text>
        <dbReference type="Rhea" id="RHEA:28002"/>
        <dbReference type="ChEBI" id="CHEBI:16016"/>
        <dbReference type="ChEBI" id="CHEBI:57634"/>
        <dbReference type="ChEBI" id="CHEBI:59776"/>
    </reaction>
</comment>
<accession>A0A3F2RFG7</accession>
<comment type="caution">
    <text evidence="15">The sequence shown here is derived from an EMBL/GenBank/DDBJ whole genome shotgun (WGS) entry which is preliminary data.</text>
</comment>
<keyword evidence="8 13" id="KW-0479">Metal-binding</keyword>
<dbReference type="AlphaFoldDB" id="A0A3F2RFG7"/>
<protein>
    <recommendedName>
        <fullName evidence="13">Sugar phosphate phosphatase</fullName>
        <ecNumber evidence="13">3.1.3.-</ecNumber>
    </recommendedName>
</protein>
<evidence type="ECO:0000256" key="7">
    <source>
        <dbReference type="ARBA" id="ARBA00022691"/>
    </source>
</evidence>
<evidence type="ECO:0000256" key="6">
    <source>
        <dbReference type="ARBA" id="ARBA00022679"/>
    </source>
</evidence>
<reference evidence="15 16" key="1">
    <citation type="submission" date="2018-07" db="EMBL/GenBank/DDBJ databases">
        <title>Genome sequencing of oomycete isolates from Chile give support for New Zealand origin for Phytophthora kernoviae and make available the first Nothophytophthora sp. genome.</title>
        <authorList>
            <person name="Studholme D.J."/>
            <person name="Sanfuentes E."/>
            <person name="Panda P."/>
            <person name="Hill R."/>
            <person name="Sambles C."/>
            <person name="Grant M."/>
            <person name="Williams N.M."/>
            <person name="Mcdougal R.L."/>
        </authorList>
    </citation>
    <scope>NUCLEOTIDE SEQUENCE [LARGE SCALE GENOMIC DNA]</scope>
    <source>
        <strain evidence="15">Chile6</strain>
    </source>
</reference>
<comment type="cofactor">
    <cofactor evidence="13">
        <name>Mn(2+)</name>
        <dbReference type="ChEBI" id="CHEBI:29035"/>
    </cofactor>
    <cofactor evidence="13">
        <name>Ni(2+)</name>
        <dbReference type="ChEBI" id="CHEBI:49786"/>
    </cofactor>
</comment>
<keyword evidence="5" id="KW-0489">Methyltransferase</keyword>
<keyword evidence="9 13" id="KW-0378">Hydrolase</keyword>
<evidence type="ECO:0000256" key="1">
    <source>
        <dbReference type="ARBA" id="ARBA00000807"/>
    </source>
</evidence>
<evidence type="ECO:0000256" key="13">
    <source>
        <dbReference type="RuleBase" id="RU367030"/>
    </source>
</evidence>
<evidence type="ECO:0000256" key="9">
    <source>
        <dbReference type="ARBA" id="ARBA00022801"/>
    </source>
</evidence>
<gene>
    <name evidence="15" type="ORF">BBP00_00008563</name>
</gene>
<evidence type="ECO:0000256" key="5">
    <source>
        <dbReference type="ARBA" id="ARBA00022603"/>
    </source>
</evidence>
<dbReference type="Gene3D" id="3.40.50.10880">
    <property type="entry name" value="Uncharacterised protein PF01937, DUF89, domain 3"/>
    <property type="match status" value="1"/>
</dbReference>
<dbReference type="FunFam" id="3.40.50.10880:FF:000002">
    <property type="entry name" value="Acidic residue methyltransferase 1"/>
    <property type="match status" value="1"/>
</dbReference>
<comment type="function">
    <text evidence="11">Metal-dependent phosphatase that shows phosphatase activity against several substrates, including fructose-1-phosphate and fructose-6-phosphate. Its preference for fructose-1-phosphate, a strong glycating agent that causes DNA damage rather than a canonical yeast metabolite, suggests a damage-control function in hexose phosphate metabolism. Has also been shown to have O-methyltransferase activity that methylates glutamate residues of target proteins to form gamma-glutamyl methyl ester residues. Possibly methylates PCNA, suggesting it is involved in the DNA damage response.</text>
</comment>
<evidence type="ECO:0000256" key="3">
    <source>
        <dbReference type="ARBA" id="ARBA00009519"/>
    </source>
</evidence>
<dbReference type="EMBL" id="MBDO02000445">
    <property type="protein sequence ID" value="RLN55284.1"/>
    <property type="molecule type" value="Genomic_DNA"/>
</dbReference>
<comment type="domain">
    <text evidence="13">Subfamily III proteins have a conserved RTxK motif about 40-50 residues from the C-terminus; the threonine may be replaced by serine or cysteine.</text>
</comment>
<dbReference type="PANTHER" id="PTHR12260:SF6">
    <property type="entry name" value="DAMAGE-CONTROL PHOSPHATASE ARMT1"/>
    <property type="match status" value="1"/>
</dbReference>
<dbReference type="GO" id="GO:0032259">
    <property type="term" value="P:methylation"/>
    <property type="evidence" value="ECO:0007669"/>
    <property type="project" value="UniProtKB-KW"/>
</dbReference>
<proteinExistence type="inferred from homology"/>
<evidence type="ECO:0000313" key="15">
    <source>
        <dbReference type="EMBL" id="RLN55284.1"/>
    </source>
</evidence>
<dbReference type="GO" id="GO:0097023">
    <property type="term" value="F:fructose 6-phosphate aldolase activity"/>
    <property type="evidence" value="ECO:0007669"/>
    <property type="project" value="RHEA"/>
</dbReference>
<name>A0A3F2RFG7_9STRA</name>
<dbReference type="OrthoDB" id="541375at2759"/>
<dbReference type="InterPro" id="IPR036075">
    <property type="entry name" value="ARMT-1-like_metal-bd_sf"/>
</dbReference>
<evidence type="ECO:0000313" key="16">
    <source>
        <dbReference type="Proteomes" id="UP000277300"/>
    </source>
</evidence>
<feature type="domain" description="Damage-control phosphatase ARMT1-like metal-binding" evidence="14">
    <location>
        <begin position="142"/>
        <end position="340"/>
    </location>
</feature>
<dbReference type="InterPro" id="IPR002791">
    <property type="entry name" value="ARMT1-like_metal-bd"/>
</dbReference>
<comment type="similarity">
    <text evidence="3 13">Belongs to the damage-control phosphatase family. Sugar phosphate phosphatase III subfamily.</text>
</comment>
<comment type="catalytic activity">
    <reaction evidence="1">
        <text>L-glutamyl-[protein] + S-adenosyl-L-methionine = [protein]-L-glutamate 5-O-methyl ester + S-adenosyl-L-homocysteine</text>
        <dbReference type="Rhea" id="RHEA:24452"/>
        <dbReference type="Rhea" id="RHEA-COMP:10208"/>
        <dbReference type="Rhea" id="RHEA-COMP:10311"/>
        <dbReference type="ChEBI" id="CHEBI:29973"/>
        <dbReference type="ChEBI" id="CHEBI:57856"/>
        <dbReference type="ChEBI" id="CHEBI:59789"/>
        <dbReference type="ChEBI" id="CHEBI:82795"/>
    </reaction>
</comment>
<dbReference type="GO" id="GO:0005634">
    <property type="term" value="C:nucleus"/>
    <property type="evidence" value="ECO:0007669"/>
    <property type="project" value="TreeGrafter"/>
</dbReference>
<dbReference type="GO" id="GO:0008983">
    <property type="term" value="F:protein-glutamate O-methyltransferase activity"/>
    <property type="evidence" value="ECO:0007669"/>
    <property type="project" value="RHEA"/>
</dbReference>
<keyword evidence="6" id="KW-0808">Transferase</keyword>
<organism evidence="15 16">
    <name type="scientific">Phytophthora kernoviae</name>
    <dbReference type="NCBI Taxonomy" id="325452"/>
    <lineage>
        <taxon>Eukaryota</taxon>
        <taxon>Sar</taxon>
        <taxon>Stramenopiles</taxon>
        <taxon>Oomycota</taxon>
        <taxon>Peronosporomycetes</taxon>
        <taxon>Peronosporales</taxon>
        <taxon>Peronosporaceae</taxon>
        <taxon>Phytophthora</taxon>
    </lineage>
</organism>
<dbReference type="SUPFAM" id="SSF111321">
    <property type="entry name" value="AF1104-like"/>
    <property type="match status" value="1"/>
</dbReference>
<keyword evidence="10 13" id="KW-0464">Manganese</keyword>
<sequence>MPNLLRDCVASNRDHSSAKQSKRLLELADDLINNAKISLPSQYPEQAAKSPSSAHWEELLAGKDYTWQDSPWFMVEQYIFHLLLLMTDYYDTGIDPFRPSYVDVKAFGKDAELKQESPWLLLQTAKVMDTMNVTDTSLVFDDELLLVDHSDEIISYLEQKAAETSGPKNLRVEFICDNVGTELLLDLAMTDYLLTHDWCGKVTFNVKAEPLYVSDVMIPDVHEYIAEMQRPTRTPEVQELGKRLAEHVRTQQLVIRADDYWNMYTYYWEMPTELQTRLAKEATLVILKGDLNYRRLLGDRMWPPSTPVLDVMPYFPTAFVAFRILKSGLVVGIPEETVERLEKDDPDWRYNGKRGTIQSVLKAAPQL</sequence>